<dbReference type="AlphaFoldDB" id="A0A1M7CU75"/>
<evidence type="ECO:0000313" key="3">
    <source>
        <dbReference type="Proteomes" id="UP000093508"/>
    </source>
</evidence>
<keyword evidence="3" id="KW-1185">Reference proteome</keyword>
<proteinExistence type="predicted"/>
<dbReference type="EMBL" id="MAYF01000335">
    <property type="protein sequence ID" value="OCA72666.1"/>
    <property type="molecule type" value="Genomic_DNA"/>
</dbReference>
<sequence>MYSISKKIKIGKKALLQKDKFINEEAIPAAITRFVCCECGHENTVEISPYQSGFPIFQIYHDNKVLSKSELLNNQMINETSQRMQHYGELTVNDLPTLYFGTQCTACQAHYFCVFGYGEWQPGLEILKISGIWEYQELE</sequence>
<evidence type="ECO:0000313" key="1">
    <source>
        <dbReference type="EMBL" id="OCA72666.1"/>
    </source>
</evidence>
<accession>A0A1M7CU75</accession>
<gene>
    <name evidence="1" type="ORF">BBH99_13000</name>
    <name evidence="2" type="ORF">SAMN05444407_105368</name>
</gene>
<reference evidence="2 4" key="2">
    <citation type="submission" date="2016-11" db="EMBL/GenBank/DDBJ databases">
        <authorList>
            <person name="Jaros S."/>
            <person name="Januszkiewicz K."/>
            <person name="Wedrychowicz H."/>
        </authorList>
    </citation>
    <scope>NUCLEOTIDE SEQUENCE [LARGE SCALE GENOMIC DNA]</scope>
    <source>
        <strain evidence="2 4">DSM 27621</strain>
    </source>
</reference>
<dbReference type="EMBL" id="FRBM01000005">
    <property type="protein sequence ID" value="SHL70643.1"/>
    <property type="molecule type" value="Genomic_DNA"/>
</dbReference>
<evidence type="ECO:0000313" key="2">
    <source>
        <dbReference type="EMBL" id="SHL70643.1"/>
    </source>
</evidence>
<dbReference type="STRING" id="1423959.SAMN05444407_105368"/>
<dbReference type="Proteomes" id="UP000093508">
    <property type="component" value="Unassembled WGS sequence"/>
</dbReference>
<protein>
    <submittedName>
        <fullName evidence="2">Uncharacterized protein</fullName>
    </submittedName>
</protein>
<name>A0A1M7CU75_9FLAO</name>
<dbReference type="RefSeq" id="WP_066699462.1">
    <property type="nucleotide sequence ID" value="NZ_FRBM01000005.1"/>
</dbReference>
<dbReference type="OrthoDB" id="1271946at2"/>
<reference evidence="1 3" key="1">
    <citation type="submission" date="2016-07" db="EMBL/GenBank/DDBJ databases">
        <authorList>
            <person name="Jeong J.-J."/>
            <person name="Kim D.W."/>
            <person name="Sang M.K."/>
            <person name="Choi I.-G."/>
            <person name="Kim K.D."/>
        </authorList>
    </citation>
    <scope>NUCLEOTIDE SEQUENCE [LARGE SCALE GENOMIC DNA]</scope>
    <source>
        <strain evidence="1 3">C-26</strain>
    </source>
</reference>
<dbReference type="Proteomes" id="UP000184069">
    <property type="component" value="Unassembled WGS sequence"/>
</dbReference>
<organism evidence="2 4">
    <name type="scientific">Chryseobacterium contaminans</name>
    <dbReference type="NCBI Taxonomy" id="1423959"/>
    <lineage>
        <taxon>Bacteria</taxon>
        <taxon>Pseudomonadati</taxon>
        <taxon>Bacteroidota</taxon>
        <taxon>Flavobacteriia</taxon>
        <taxon>Flavobacteriales</taxon>
        <taxon>Weeksellaceae</taxon>
        <taxon>Chryseobacterium group</taxon>
        <taxon>Chryseobacterium</taxon>
    </lineage>
</organism>
<evidence type="ECO:0000313" key="4">
    <source>
        <dbReference type="Proteomes" id="UP000184069"/>
    </source>
</evidence>